<evidence type="ECO:0000256" key="1">
    <source>
        <dbReference type="SAM" id="MobiDB-lite"/>
    </source>
</evidence>
<dbReference type="RefSeq" id="WP_180695254.1">
    <property type="nucleotide sequence ID" value="NZ_JACCPJ010000002.1"/>
</dbReference>
<feature type="domain" description="Peptidase S74" evidence="2">
    <location>
        <begin position="270"/>
        <end position="320"/>
    </location>
</feature>
<organism evidence="3 4">
    <name type="scientific">Rhizobium changzhiense</name>
    <dbReference type="NCBI Taxonomy" id="2692317"/>
    <lineage>
        <taxon>Bacteria</taxon>
        <taxon>Pseudomonadati</taxon>
        <taxon>Pseudomonadota</taxon>
        <taxon>Alphaproteobacteria</taxon>
        <taxon>Hyphomicrobiales</taxon>
        <taxon>Rhizobiaceae</taxon>
        <taxon>Rhizobium/Agrobacterium group</taxon>
        <taxon>Rhizobium</taxon>
    </lineage>
</organism>
<dbReference type="AlphaFoldDB" id="A0A7Z0UD01"/>
<sequence>MGKPKAPKAPDPKETAAAQTGTNVTTALANAQLGNVNQIGPDGSVTYSTKGGQTFTDPTSGASYFIPQYTQTTSLSPQQQAIKDKNDAASLNLADTANNQSAFLKDYLSKPVDLSNEATEARLIELGRRRLDPMLADRDEALRTRLANQGVKAGSDAYGHELATARQSDNDALTSLILNGRSQAVQEALTQRNQPINEIIGLLGGTQVGVPQFAAGTNQPSLPTVDYSGLVQSNYQNQMAGYQQQVAQRNNIFGGLFGAGAALLGNPALSDRRAKKDIKPVGKLMGHKLYEYRYRGQFDDGQKHVGVMAQEAERKRPDAVSTRPDGLKQVNYGKLFQIGERMAA</sequence>
<evidence type="ECO:0000313" key="4">
    <source>
        <dbReference type="Proteomes" id="UP000532162"/>
    </source>
</evidence>
<dbReference type="InterPro" id="IPR030392">
    <property type="entry name" value="S74_ICA"/>
</dbReference>
<accession>A0A7Z0UD01</accession>
<gene>
    <name evidence="3" type="ORF">HX900_17465</name>
</gene>
<evidence type="ECO:0000313" key="3">
    <source>
        <dbReference type="EMBL" id="NZD62895.1"/>
    </source>
</evidence>
<dbReference type="Pfam" id="PF13884">
    <property type="entry name" value="Peptidase_S74"/>
    <property type="match status" value="1"/>
</dbReference>
<comment type="caution">
    <text evidence="3">The sequence shown here is derived from an EMBL/GenBank/DDBJ whole genome shotgun (WGS) entry which is preliminary data.</text>
</comment>
<reference evidence="3 4" key="1">
    <citation type="submission" date="2020-07" db="EMBL/GenBank/DDBJ databases">
        <authorList>
            <person name="Sun Q."/>
        </authorList>
    </citation>
    <scope>NUCLEOTIDE SEQUENCE [LARGE SCALE GENOMIC DNA]</scope>
    <source>
        <strain evidence="3 4">WYCCWR 11290</strain>
    </source>
</reference>
<name>A0A7Z0UD01_9HYPH</name>
<evidence type="ECO:0000259" key="2">
    <source>
        <dbReference type="Pfam" id="PF13884"/>
    </source>
</evidence>
<dbReference type="EMBL" id="JACCPJ010000002">
    <property type="protein sequence ID" value="NZD62895.1"/>
    <property type="molecule type" value="Genomic_DNA"/>
</dbReference>
<protein>
    <submittedName>
        <fullName evidence="3">Tail fiber domain-containing protein</fullName>
    </submittedName>
</protein>
<proteinExistence type="predicted"/>
<feature type="region of interest" description="Disordered" evidence="1">
    <location>
        <begin position="1"/>
        <end position="20"/>
    </location>
</feature>
<dbReference type="Proteomes" id="UP000532162">
    <property type="component" value="Unassembled WGS sequence"/>
</dbReference>